<dbReference type="RefSeq" id="WP_380966994.1">
    <property type="nucleotide sequence ID" value="NZ_JBHTCO010000017.1"/>
</dbReference>
<evidence type="ECO:0000259" key="2">
    <source>
        <dbReference type="Pfam" id="PF01425"/>
    </source>
</evidence>
<dbReference type="InterPro" id="IPR020556">
    <property type="entry name" value="Amidase_CS"/>
</dbReference>
<evidence type="ECO:0000256" key="1">
    <source>
        <dbReference type="ARBA" id="ARBA00009199"/>
    </source>
</evidence>
<name>A0ABW2PXE8_9BACL</name>
<proteinExistence type="inferred from homology"/>
<dbReference type="InterPro" id="IPR023631">
    <property type="entry name" value="Amidase_dom"/>
</dbReference>
<organism evidence="3 4">
    <name type="scientific">Scopulibacillus cellulosilyticus</name>
    <dbReference type="NCBI Taxonomy" id="2665665"/>
    <lineage>
        <taxon>Bacteria</taxon>
        <taxon>Bacillati</taxon>
        <taxon>Bacillota</taxon>
        <taxon>Bacilli</taxon>
        <taxon>Bacillales</taxon>
        <taxon>Sporolactobacillaceae</taxon>
        <taxon>Scopulibacillus</taxon>
    </lineage>
</organism>
<evidence type="ECO:0000313" key="3">
    <source>
        <dbReference type="EMBL" id="MFC7394047.1"/>
    </source>
</evidence>
<dbReference type="NCBIfam" id="NF005687">
    <property type="entry name" value="PRK07487.1"/>
    <property type="match status" value="1"/>
</dbReference>
<protein>
    <submittedName>
        <fullName evidence="3">Amidase</fullName>
    </submittedName>
</protein>
<dbReference type="SUPFAM" id="SSF75304">
    <property type="entry name" value="Amidase signature (AS) enzymes"/>
    <property type="match status" value="1"/>
</dbReference>
<dbReference type="Proteomes" id="UP001596505">
    <property type="component" value="Unassembled WGS sequence"/>
</dbReference>
<comment type="similarity">
    <text evidence="1">Belongs to the amidase family.</text>
</comment>
<dbReference type="PROSITE" id="PS00571">
    <property type="entry name" value="AMIDASES"/>
    <property type="match status" value="1"/>
</dbReference>
<keyword evidence="4" id="KW-1185">Reference proteome</keyword>
<feature type="domain" description="Amidase" evidence="2">
    <location>
        <begin position="36"/>
        <end position="309"/>
    </location>
</feature>
<dbReference type="PANTHER" id="PTHR11895:SF7">
    <property type="entry name" value="GLUTAMYL-TRNA(GLN) AMIDOTRANSFERASE SUBUNIT A, MITOCHONDRIAL"/>
    <property type="match status" value="1"/>
</dbReference>
<gene>
    <name evidence="3" type="ORF">ACFQRG_13885</name>
</gene>
<dbReference type="Gene3D" id="3.90.1300.10">
    <property type="entry name" value="Amidase signature (AS) domain"/>
    <property type="match status" value="1"/>
</dbReference>
<accession>A0ABW2PXE8</accession>
<dbReference type="EMBL" id="JBHTCO010000017">
    <property type="protein sequence ID" value="MFC7394047.1"/>
    <property type="molecule type" value="Genomic_DNA"/>
</dbReference>
<sequence>MEKLNQKGKMNSKELWNWTAVELAHGIKTRLISSREAVLSSLNRIQEVNPHINALVDVSAKEALAAADEADRKAAEGNPLGPLHGVPVSIKVNIDQKGHATTNGLVDLRDNIASKDNPVVANLRKGGAVFVGRSNTPAFSFRWFTDNDCHGKTLNPWHAEKTPGGSSGGAAASVATGMVPIAHGNDIGGSIRYPAYACGVAGLRPTVGRIPSWNDSDQQDKPLSNQLMSVQGPLARTISDLRLAFDSMIGFDPRDPVSMPAPLKEEPLKRPIRVGLLRDVGVARPNEAVNKALDEAAVRLRSAGYIVEEG</sequence>
<reference evidence="4" key="1">
    <citation type="journal article" date="2019" name="Int. J. Syst. Evol. Microbiol.">
        <title>The Global Catalogue of Microorganisms (GCM) 10K type strain sequencing project: providing services to taxonomists for standard genome sequencing and annotation.</title>
        <authorList>
            <consortium name="The Broad Institute Genomics Platform"/>
            <consortium name="The Broad Institute Genome Sequencing Center for Infectious Disease"/>
            <person name="Wu L."/>
            <person name="Ma J."/>
        </authorList>
    </citation>
    <scope>NUCLEOTIDE SEQUENCE [LARGE SCALE GENOMIC DNA]</scope>
    <source>
        <strain evidence="4">CGMCC 1.16305</strain>
    </source>
</reference>
<evidence type="ECO:0000313" key="4">
    <source>
        <dbReference type="Proteomes" id="UP001596505"/>
    </source>
</evidence>
<dbReference type="PANTHER" id="PTHR11895">
    <property type="entry name" value="TRANSAMIDASE"/>
    <property type="match status" value="1"/>
</dbReference>
<dbReference type="InterPro" id="IPR036928">
    <property type="entry name" value="AS_sf"/>
</dbReference>
<comment type="caution">
    <text evidence="3">The sequence shown here is derived from an EMBL/GenBank/DDBJ whole genome shotgun (WGS) entry which is preliminary data.</text>
</comment>
<dbReference type="InterPro" id="IPR000120">
    <property type="entry name" value="Amidase"/>
</dbReference>
<dbReference type="Pfam" id="PF01425">
    <property type="entry name" value="Amidase"/>
    <property type="match status" value="1"/>
</dbReference>